<comment type="caution">
    <text evidence="1">The sequence shown here is derived from an EMBL/GenBank/DDBJ whole genome shotgun (WGS) entry which is preliminary data.</text>
</comment>
<accession>A0A8K0HWE1</accession>
<evidence type="ECO:0000313" key="2">
    <source>
        <dbReference type="Proteomes" id="UP000797356"/>
    </source>
</evidence>
<reference evidence="1" key="2">
    <citation type="submission" date="2019-07" db="EMBL/GenBank/DDBJ databases">
        <authorList>
            <person name="Yang Y."/>
            <person name="Bocs S."/>
            <person name="Baudouin L."/>
        </authorList>
    </citation>
    <scope>NUCLEOTIDE SEQUENCE</scope>
    <source>
        <tissue evidence="1">Spear leaf of Hainan Tall coconut</tissue>
    </source>
</reference>
<gene>
    <name evidence="1" type="ORF">COCNU_01G016700</name>
</gene>
<keyword evidence="2" id="KW-1185">Reference proteome</keyword>
<dbReference type="Proteomes" id="UP000797356">
    <property type="component" value="Chromosome 1"/>
</dbReference>
<name>A0A8K0HWE1_COCNU</name>
<sequence length="178" mass="19090">MRLPDPSTATTGSPLVHAVAAVVRMQLDPHIGRKKEEALCHLAGCLLPWTAIDRAPPRDHQIQAPPLDLGSLPPLDLGPCIGRKNGVPAPPRRLRSACHLARSGCGHHRIDASSLDPCSPGRLSITRASPPPDRPLLVRHLIEKERSSLSPLLLLPPWSALPACACHQTTHGKPPLHA</sequence>
<dbReference type="EMBL" id="CM017872">
    <property type="protein sequence ID" value="KAG1327736.1"/>
    <property type="molecule type" value="Genomic_DNA"/>
</dbReference>
<evidence type="ECO:0000313" key="1">
    <source>
        <dbReference type="EMBL" id="KAG1327736.1"/>
    </source>
</evidence>
<dbReference type="AlphaFoldDB" id="A0A8K0HWE1"/>
<proteinExistence type="predicted"/>
<organism evidence="1 2">
    <name type="scientific">Cocos nucifera</name>
    <name type="common">Coconut palm</name>
    <dbReference type="NCBI Taxonomy" id="13894"/>
    <lineage>
        <taxon>Eukaryota</taxon>
        <taxon>Viridiplantae</taxon>
        <taxon>Streptophyta</taxon>
        <taxon>Embryophyta</taxon>
        <taxon>Tracheophyta</taxon>
        <taxon>Spermatophyta</taxon>
        <taxon>Magnoliopsida</taxon>
        <taxon>Liliopsida</taxon>
        <taxon>Arecaceae</taxon>
        <taxon>Arecoideae</taxon>
        <taxon>Cocoseae</taxon>
        <taxon>Attaleinae</taxon>
        <taxon>Cocos</taxon>
    </lineage>
</organism>
<protein>
    <submittedName>
        <fullName evidence="1">Uncharacterized protein</fullName>
    </submittedName>
</protein>
<reference evidence="1" key="1">
    <citation type="journal article" date="2017" name="Gigascience">
        <title>The genome draft of coconut (Cocos nucifera).</title>
        <authorList>
            <person name="Xiao Y."/>
            <person name="Xu P."/>
            <person name="Fan H."/>
            <person name="Baudouin L."/>
            <person name="Xia W."/>
            <person name="Bocs S."/>
            <person name="Xu J."/>
            <person name="Li Q."/>
            <person name="Guo A."/>
            <person name="Zhou L."/>
            <person name="Li J."/>
            <person name="Wu Y."/>
            <person name="Ma Z."/>
            <person name="Armero A."/>
            <person name="Issali A.E."/>
            <person name="Liu N."/>
            <person name="Peng M."/>
            <person name="Yang Y."/>
        </authorList>
    </citation>
    <scope>NUCLEOTIDE SEQUENCE</scope>
    <source>
        <tissue evidence="1">Spear leaf of Hainan Tall coconut</tissue>
    </source>
</reference>